<reference evidence="7" key="1">
    <citation type="submission" date="2022-11" db="UniProtKB">
        <authorList>
            <consortium name="WormBaseParasite"/>
        </authorList>
    </citation>
    <scope>IDENTIFICATION</scope>
</reference>
<dbReference type="SUPFAM" id="SSF46785">
    <property type="entry name" value="Winged helix' DNA-binding domain"/>
    <property type="match status" value="1"/>
</dbReference>
<dbReference type="InterPro" id="IPR016159">
    <property type="entry name" value="Cullin_repeat-like_dom_sf"/>
</dbReference>
<dbReference type="InterPro" id="IPR001373">
    <property type="entry name" value="Cullin_N"/>
</dbReference>
<evidence type="ECO:0000259" key="5">
    <source>
        <dbReference type="PROSITE" id="PS50069"/>
    </source>
</evidence>
<dbReference type="GO" id="GO:0031625">
    <property type="term" value="F:ubiquitin protein ligase binding"/>
    <property type="evidence" value="ECO:0007669"/>
    <property type="project" value="InterPro"/>
</dbReference>
<evidence type="ECO:0000313" key="6">
    <source>
        <dbReference type="Proteomes" id="UP000887540"/>
    </source>
</evidence>
<name>A0A914C164_9BILA</name>
<accession>A0A914C164</accession>
<proteinExistence type="inferred from homology"/>
<evidence type="ECO:0000256" key="4">
    <source>
        <dbReference type="RuleBase" id="RU003829"/>
    </source>
</evidence>
<dbReference type="PROSITE" id="PS50069">
    <property type="entry name" value="CULLIN_2"/>
    <property type="match status" value="1"/>
</dbReference>
<dbReference type="Pfam" id="PF10557">
    <property type="entry name" value="Cullin_Nedd8"/>
    <property type="match status" value="1"/>
</dbReference>
<dbReference type="Pfam" id="PF24680">
    <property type="entry name" value="SH3_Hsr9"/>
    <property type="match status" value="1"/>
</dbReference>
<dbReference type="InterPro" id="IPR056492">
    <property type="entry name" value="SH3_Hsr9"/>
</dbReference>
<feature type="domain" description="Cullin family profile" evidence="5">
    <location>
        <begin position="516"/>
        <end position="768"/>
    </location>
</feature>
<dbReference type="PANTHER" id="PTHR11932">
    <property type="entry name" value="CULLIN"/>
    <property type="match status" value="1"/>
</dbReference>
<dbReference type="InterPro" id="IPR045093">
    <property type="entry name" value="Cullin"/>
</dbReference>
<evidence type="ECO:0000313" key="7">
    <source>
        <dbReference type="WBParaSite" id="ACRNAN_Path_1488.g5809.t1"/>
    </source>
</evidence>
<evidence type="ECO:0000256" key="2">
    <source>
        <dbReference type="ARBA" id="ARBA00022786"/>
    </source>
</evidence>
<comment type="similarity">
    <text evidence="1 3 4">Belongs to the cullin family.</text>
</comment>
<dbReference type="Pfam" id="PF00888">
    <property type="entry name" value="Cullin"/>
    <property type="match status" value="1"/>
</dbReference>
<dbReference type="SUPFAM" id="SSF75632">
    <property type="entry name" value="Cullin homology domain"/>
    <property type="match status" value="1"/>
</dbReference>
<dbReference type="WBParaSite" id="ACRNAN_Path_1488.g5809.t1">
    <property type="protein sequence ID" value="ACRNAN_Path_1488.g5809.t1"/>
    <property type="gene ID" value="ACRNAN_Path_1488.g5809"/>
</dbReference>
<dbReference type="InterPro" id="IPR036317">
    <property type="entry name" value="Cullin_homology_sf"/>
</dbReference>
<dbReference type="AlphaFoldDB" id="A0A914C164"/>
<dbReference type="Pfam" id="PF26557">
    <property type="entry name" value="Cullin_AB"/>
    <property type="match status" value="1"/>
</dbReference>
<keyword evidence="2" id="KW-0833">Ubl conjugation pathway</keyword>
<dbReference type="Proteomes" id="UP000887540">
    <property type="component" value="Unplaced"/>
</dbReference>
<dbReference type="InterPro" id="IPR036388">
    <property type="entry name" value="WH-like_DNA-bd_sf"/>
</dbReference>
<evidence type="ECO:0000256" key="1">
    <source>
        <dbReference type="ARBA" id="ARBA00006019"/>
    </source>
</evidence>
<dbReference type="GO" id="GO:0006511">
    <property type="term" value="P:ubiquitin-dependent protein catabolic process"/>
    <property type="evidence" value="ECO:0007669"/>
    <property type="project" value="InterPro"/>
</dbReference>
<dbReference type="InterPro" id="IPR019559">
    <property type="entry name" value="Cullin_neddylation_domain"/>
</dbReference>
<evidence type="ECO:0000256" key="3">
    <source>
        <dbReference type="PROSITE-ProRule" id="PRU00330"/>
    </source>
</evidence>
<dbReference type="SMART" id="SM00884">
    <property type="entry name" value="Cullin_Nedd8"/>
    <property type="match status" value="1"/>
</dbReference>
<dbReference type="SUPFAM" id="SSF74788">
    <property type="entry name" value="Cullin repeat-like"/>
    <property type="match status" value="1"/>
</dbReference>
<organism evidence="6 7">
    <name type="scientific">Acrobeloides nanus</name>
    <dbReference type="NCBI Taxonomy" id="290746"/>
    <lineage>
        <taxon>Eukaryota</taxon>
        <taxon>Metazoa</taxon>
        <taxon>Ecdysozoa</taxon>
        <taxon>Nematoda</taxon>
        <taxon>Chromadorea</taxon>
        <taxon>Rhabditida</taxon>
        <taxon>Tylenchina</taxon>
        <taxon>Cephalobomorpha</taxon>
        <taxon>Cephaloboidea</taxon>
        <taxon>Cephalobidae</taxon>
        <taxon>Acrobeloides</taxon>
    </lineage>
</organism>
<dbReference type="InterPro" id="IPR036390">
    <property type="entry name" value="WH_DNA-bd_sf"/>
</dbReference>
<keyword evidence="6" id="KW-1185">Reference proteome</keyword>
<dbReference type="Gene3D" id="3.30.230.130">
    <property type="entry name" value="Cullin, Chain C, Domain 2"/>
    <property type="match status" value="1"/>
</dbReference>
<dbReference type="SMART" id="SM00182">
    <property type="entry name" value="CULLIN"/>
    <property type="match status" value="1"/>
</dbReference>
<sequence>MENLPRKRRLVKLEEFLRKENGIKLDTKKPRLSCDDNIPLIDLTNSSNSPQDKIPNEVPILHPVEQFGVDHPEDPDWPLMPGARVYVRFFKNYKPAIVCGLSENGQYKVFDMKENLYQYVPQKFAIPICKLLKKVEVTSEKEIGSFLVESMPVTIEEWFDGIFILGTKNSIATLRISWDCLYLSNTQAERILNKTEYPDSNGEILLDFQEPSTSTEQVLPDPNETVISLDPIEESHPVPSLSPQTLKKNYSPSQRRHFPLDYNSQEGPSTSKALSLADILDEDILDLEATFYSNCDAPKANFEKCKHCSYSMKIEEHPEIVQYFICRKCKAQFCRLCHRDMVVHAIYSCADLNNEQANEAEAQTQQALIEEVMNEVYETHTSKTFARLCENVGTKQYYSEIFTAQFEFMLKKNRLEDLTRIFELWEPIEDVLSNFKNIFSTFLVNQCKEPIDLAIRVLSQDPKLFINKIQELHVCFNTIIEHVFKNHPNFVEIFEENGVFHRLIIERLQILGLTLKIEEILVRYCDFLLRKKSLTEPQSEDLELELSKVALALKYVPQQLLFYKFYNRTLAKRLLNNMSKSYASENLMLIKLKEVFGDKFIEKWQKMISDAESSQAMMKRYYQHIRGSNFTGIFRKTLSQILPSKKMNIPHEETIFSAKILTSGAWPLTSDQNLMGNFAKELTATLENFENFYYSENQNRKLIWIRHAFRGEIVTSGVFEKNYIFLAAMPQVSILMLYNEADSLQMEILLQKIGLIKEELVFYLKPIVQIGLLKIADETSNEDNLSEDTLLDLNLEFSSPKSKIDLTKALPYTRFYAKQESVQETSITSLKTQTSNNCITMNKEIDTLAPLQNNESESCFVIQASIAQIMKAKKKMNHNELLKSVQSNLKERFEAPILAIKKSIDALIEKEILARTFMKKQRGRISKNENLNDPNEDIVYTYIP</sequence>
<dbReference type="Gene3D" id="1.20.1310.10">
    <property type="entry name" value="Cullin Repeats"/>
    <property type="match status" value="2"/>
</dbReference>
<dbReference type="InterPro" id="IPR016158">
    <property type="entry name" value="Cullin_homology"/>
</dbReference>
<dbReference type="Gene3D" id="1.10.10.10">
    <property type="entry name" value="Winged helix-like DNA-binding domain superfamily/Winged helix DNA-binding domain"/>
    <property type="match status" value="1"/>
</dbReference>
<protein>
    <submittedName>
        <fullName evidence="7">Cullin family profile domain-containing protein</fullName>
    </submittedName>
</protein>
<dbReference type="InterPro" id="IPR059120">
    <property type="entry name" value="Cullin-like_AB"/>
</dbReference>